<dbReference type="Pfam" id="PF22939">
    <property type="entry name" value="WHD_GPIID"/>
    <property type="match status" value="1"/>
</dbReference>
<dbReference type="InterPro" id="IPR036770">
    <property type="entry name" value="Ankyrin_rpt-contain_sf"/>
</dbReference>
<evidence type="ECO:0000256" key="1">
    <source>
        <dbReference type="ARBA" id="ARBA00022737"/>
    </source>
</evidence>
<reference evidence="5 6" key="1">
    <citation type="journal article" date="2018" name="Evol. Lett.">
        <title>Horizontal gene cluster transfer increased hallucinogenic mushroom diversity.</title>
        <authorList>
            <person name="Reynolds H.T."/>
            <person name="Vijayakumar V."/>
            <person name="Gluck-Thaler E."/>
            <person name="Korotkin H.B."/>
            <person name="Matheny P.B."/>
            <person name="Slot J.C."/>
        </authorList>
    </citation>
    <scope>NUCLEOTIDE SEQUENCE [LARGE SCALE GENOMIC DNA]</scope>
    <source>
        <strain evidence="5 6">SRW20</strain>
    </source>
</reference>
<dbReference type="Gene3D" id="3.40.50.300">
    <property type="entry name" value="P-loop containing nucleotide triphosphate hydrolases"/>
    <property type="match status" value="1"/>
</dbReference>
<gene>
    <name evidence="5" type="ORF">CVT26_014223</name>
</gene>
<dbReference type="InterPro" id="IPR056884">
    <property type="entry name" value="NPHP3-like_N"/>
</dbReference>
<name>A0A409VXB2_9AGAR</name>
<sequence>MTHFFTGANNVTMHQPSITVTTNIVQHQSSDESIERLREIATWISPLNFRNVQADTFSKRTPGTGEWLLKSGEYMDWVGLDEGVIWITGMRAGAGKTILASGIIDHLQNAYVKDEGTAVIFAYFRHTDSFSEVDILASLVRQLVELSPSAPVFIEEAYLSHRKTGLNLFWDKLMILFGRLVQLYTKVCVVLDALDETSESCWTALINGFSSFRINLLMTSRPLDLGAILPHNALHVQIENQMDDDIELFITKLIAINPRLQRLLLGDKVFYDRIVGKLKEKSAGMFLIAKLHFEAISRCHTKSALRTAADLLPTNLHDTYKVTLERIRSQAEADATVAVRALLWLTYALRPLRIAELQHAIAIAPGRHGFNEDDTTPAELVVAFCFGLVAVDQTSGVVRLAHYTIDDFIQNIKSEPFSRPQSFITTNCIAYLFAFNFHAQLFHTLSELQRYLRTGVFLNYAYQFWGRHAQLCQAEGNPPQNLRGFVFSVKQYAIDDRSFFFTLWNAVFLERLPPRLTAAYHGLMDILETTESLRSSISSRGRTSLMVASASGHTKAVDYLLRSSGKDDINAQDQMSLTALHHAVINTREECVALLLSHEEVDVNVVDSTYGSALHLACQRNSRTIMSLLLSRGDVDVNSKTRSGTTALHEAASHGQEDNLRLLLACSDVDINTKDYFDETPLHMASMRGYEGVVSFLLSFAEVDVNATNKRGQTALHYAAKEGLEEVVILLLAHGGVNINGMDNNGRTAFHEASEQGHELIASLLRTDAIKTITTFDHQNQG</sequence>
<dbReference type="Gene3D" id="1.25.40.20">
    <property type="entry name" value="Ankyrin repeat-containing domain"/>
    <property type="match status" value="4"/>
</dbReference>
<dbReference type="EMBL" id="NHYE01005523">
    <property type="protein sequence ID" value="PPQ70904.1"/>
    <property type="molecule type" value="Genomic_DNA"/>
</dbReference>
<comment type="caution">
    <text evidence="5">The sequence shown here is derived from an EMBL/GenBank/DDBJ whole genome shotgun (WGS) entry which is preliminary data.</text>
</comment>
<dbReference type="AlphaFoldDB" id="A0A409VXB2"/>
<dbReference type="PROSITE" id="PS50297">
    <property type="entry name" value="ANK_REP_REGION"/>
    <property type="match status" value="2"/>
</dbReference>
<proteinExistence type="predicted"/>
<accession>A0A409VXB2</accession>
<keyword evidence="1" id="KW-0677">Repeat</keyword>
<keyword evidence="6" id="KW-1185">Reference proteome</keyword>
<dbReference type="STRING" id="231916.A0A409VXB2"/>
<dbReference type="Pfam" id="PF13637">
    <property type="entry name" value="Ank_4"/>
    <property type="match status" value="1"/>
</dbReference>
<evidence type="ECO:0000256" key="2">
    <source>
        <dbReference type="PROSITE-ProRule" id="PRU00023"/>
    </source>
</evidence>
<evidence type="ECO:0000259" key="3">
    <source>
        <dbReference type="Pfam" id="PF22939"/>
    </source>
</evidence>
<dbReference type="InterPro" id="IPR054471">
    <property type="entry name" value="GPIID_WHD"/>
</dbReference>
<feature type="repeat" description="ANK" evidence="2">
    <location>
        <begin position="711"/>
        <end position="744"/>
    </location>
</feature>
<dbReference type="Pfam" id="PF12796">
    <property type="entry name" value="Ank_2"/>
    <property type="match status" value="2"/>
</dbReference>
<dbReference type="Pfam" id="PF24883">
    <property type="entry name" value="NPHP3_N"/>
    <property type="match status" value="1"/>
</dbReference>
<dbReference type="Proteomes" id="UP000284706">
    <property type="component" value="Unassembled WGS sequence"/>
</dbReference>
<evidence type="ECO:0000313" key="6">
    <source>
        <dbReference type="Proteomes" id="UP000284706"/>
    </source>
</evidence>
<dbReference type="SUPFAM" id="SSF52540">
    <property type="entry name" value="P-loop containing nucleoside triphosphate hydrolases"/>
    <property type="match status" value="1"/>
</dbReference>
<evidence type="ECO:0000313" key="5">
    <source>
        <dbReference type="EMBL" id="PPQ70904.1"/>
    </source>
</evidence>
<dbReference type="PANTHER" id="PTHR10039">
    <property type="entry name" value="AMELOGENIN"/>
    <property type="match status" value="1"/>
</dbReference>
<dbReference type="InterPro" id="IPR027417">
    <property type="entry name" value="P-loop_NTPase"/>
</dbReference>
<dbReference type="SMART" id="SM00248">
    <property type="entry name" value="ANK"/>
    <property type="match status" value="7"/>
</dbReference>
<dbReference type="PANTHER" id="PTHR10039:SF15">
    <property type="entry name" value="NACHT DOMAIN-CONTAINING PROTEIN"/>
    <property type="match status" value="1"/>
</dbReference>
<feature type="domain" description="GPI inositol-deacylase winged helix" evidence="3">
    <location>
        <begin position="334"/>
        <end position="411"/>
    </location>
</feature>
<evidence type="ECO:0000259" key="4">
    <source>
        <dbReference type="Pfam" id="PF24883"/>
    </source>
</evidence>
<organism evidence="5 6">
    <name type="scientific">Gymnopilus dilepis</name>
    <dbReference type="NCBI Taxonomy" id="231916"/>
    <lineage>
        <taxon>Eukaryota</taxon>
        <taxon>Fungi</taxon>
        <taxon>Dikarya</taxon>
        <taxon>Basidiomycota</taxon>
        <taxon>Agaricomycotina</taxon>
        <taxon>Agaricomycetes</taxon>
        <taxon>Agaricomycetidae</taxon>
        <taxon>Agaricales</taxon>
        <taxon>Agaricineae</taxon>
        <taxon>Hymenogastraceae</taxon>
        <taxon>Gymnopilus</taxon>
    </lineage>
</organism>
<dbReference type="InterPro" id="IPR002110">
    <property type="entry name" value="Ankyrin_rpt"/>
</dbReference>
<feature type="domain" description="Nephrocystin 3-like N-terminal" evidence="4">
    <location>
        <begin position="63"/>
        <end position="221"/>
    </location>
</feature>
<dbReference type="SUPFAM" id="SSF48403">
    <property type="entry name" value="Ankyrin repeat"/>
    <property type="match status" value="1"/>
</dbReference>
<keyword evidence="2" id="KW-0040">ANK repeat</keyword>
<dbReference type="InParanoid" id="A0A409VXB2"/>
<protein>
    <submittedName>
        <fullName evidence="5">Uncharacterized protein</fullName>
    </submittedName>
</protein>
<dbReference type="PROSITE" id="PS50088">
    <property type="entry name" value="ANK_REPEAT"/>
    <property type="match status" value="2"/>
</dbReference>
<dbReference type="OrthoDB" id="7464126at2759"/>
<feature type="repeat" description="ANK" evidence="2">
    <location>
        <begin position="643"/>
        <end position="676"/>
    </location>
</feature>